<evidence type="ECO:0000256" key="1">
    <source>
        <dbReference type="ARBA" id="ARBA00022801"/>
    </source>
</evidence>
<keyword evidence="4" id="KW-1185">Reference proteome</keyword>
<accession>A0A1U9ZYL2</accession>
<dbReference type="InterPro" id="IPR000868">
    <property type="entry name" value="Isochorismatase-like_dom"/>
</dbReference>
<dbReference type="Gene3D" id="3.40.50.850">
    <property type="entry name" value="Isochorismatase-like"/>
    <property type="match status" value="1"/>
</dbReference>
<gene>
    <name evidence="3" type="ORF">BKM31_17655</name>
</gene>
<evidence type="ECO:0000313" key="3">
    <source>
        <dbReference type="EMBL" id="AQZ63045.1"/>
    </source>
</evidence>
<dbReference type="InterPro" id="IPR036380">
    <property type="entry name" value="Isochorismatase-like_sf"/>
</dbReference>
<dbReference type="PRINTS" id="PR01398">
    <property type="entry name" value="ISCHRISMTASE"/>
</dbReference>
<name>A0A1U9ZYL2_9ACTN</name>
<organism evidence="3 4">
    <name type="scientific">[Actinomadura] parvosata subsp. kistnae</name>
    <dbReference type="NCBI Taxonomy" id="1909395"/>
    <lineage>
        <taxon>Bacteria</taxon>
        <taxon>Bacillati</taxon>
        <taxon>Actinomycetota</taxon>
        <taxon>Actinomycetes</taxon>
        <taxon>Streptosporangiales</taxon>
        <taxon>Streptosporangiaceae</taxon>
        <taxon>Nonomuraea</taxon>
    </lineage>
</organism>
<dbReference type="STRING" id="1909395.BKM31_17655"/>
<dbReference type="EMBL" id="CP017717">
    <property type="protein sequence ID" value="AQZ63045.1"/>
    <property type="molecule type" value="Genomic_DNA"/>
</dbReference>
<dbReference type="AlphaFoldDB" id="A0A1U9ZYL2"/>
<dbReference type="GO" id="GO:0008908">
    <property type="term" value="F:isochorismatase activity"/>
    <property type="evidence" value="ECO:0007669"/>
    <property type="project" value="InterPro"/>
</dbReference>
<dbReference type="Pfam" id="PF00857">
    <property type="entry name" value="Isochorismatase"/>
    <property type="match status" value="1"/>
</dbReference>
<feature type="domain" description="Isochorismatase-like" evidence="2">
    <location>
        <begin position="38"/>
        <end position="211"/>
    </location>
</feature>
<dbReference type="KEGG" id="noa:BKM31_17655"/>
<keyword evidence="1" id="KW-0378">Hydrolase</keyword>
<sequence length="227" mass="24344">MSLPTALPAYDMPPTTAATLTADISGPTTGWQLDPARAALLVHDMQHYFLRPFNPDRAPLTDLMANTLALRERCCELGIPVLYTLQPGGQHLDDRGLLADLWGSGSGPDPSDTGVPDALAPRPGDLCLTKRRYSAFFGTLLDEALTELGRDQLIICGVYAHIGILATTLDAFMHDIQAFVVADAVADFSAGHHATALRYIGQRCGAVRSTEHVRAALARTGQPTLAR</sequence>
<evidence type="ECO:0000313" key="4">
    <source>
        <dbReference type="Proteomes" id="UP000190797"/>
    </source>
</evidence>
<reference evidence="4" key="1">
    <citation type="journal article" date="2017" name="Med. Chem. Commun.">
        <title>Nonomuraea sp. ATCC 55076 harbours the largest actinomycete chromosome to date and the kistamicin biosynthetic gene cluster.</title>
        <authorList>
            <person name="Nazari B."/>
            <person name="Forneris C.C."/>
            <person name="Gibson M.I."/>
            <person name="Moon K."/>
            <person name="Schramma K.R."/>
            <person name="Seyedsayamdost M.R."/>
        </authorList>
    </citation>
    <scope>NUCLEOTIDE SEQUENCE [LARGE SCALE GENOMIC DNA]</scope>
    <source>
        <strain evidence="4">ATCC 55076</strain>
    </source>
</reference>
<dbReference type="PANTHER" id="PTHR43540">
    <property type="entry name" value="PEROXYUREIDOACRYLATE/UREIDOACRYLATE AMIDOHYDROLASE-RELATED"/>
    <property type="match status" value="1"/>
</dbReference>
<dbReference type="Proteomes" id="UP000190797">
    <property type="component" value="Chromosome"/>
</dbReference>
<dbReference type="InterPro" id="IPR050272">
    <property type="entry name" value="Isochorismatase-like_hydrls"/>
</dbReference>
<dbReference type="RefSeq" id="WP_080039231.1">
    <property type="nucleotide sequence ID" value="NZ_CP017717.1"/>
</dbReference>
<dbReference type="PANTHER" id="PTHR43540:SF3">
    <property type="entry name" value="ENTEROBACTIN SYNTHASE COMPONENT B"/>
    <property type="match status" value="1"/>
</dbReference>
<dbReference type="SUPFAM" id="SSF52499">
    <property type="entry name" value="Isochorismatase-like hydrolases"/>
    <property type="match status" value="1"/>
</dbReference>
<dbReference type="InterPro" id="IPR016291">
    <property type="entry name" value="Isochorismatase"/>
</dbReference>
<evidence type="ECO:0000259" key="2">
    <source>
        <dbReference type="Pfam" id="PF00857"/>
    </source>
</evidence>
<dbReference type="OrthoDB" id="5794853at2"/>
<protein>
    <recommendedName>
        <fullName evidence="2">Isochorismatase-like domain-containing protein</fullName>
    </recommendedName>
</protein>
<proteinExistence type="predicted"/>